<dbReference type="GO" id="GO:0003861">
    <property type="term" value="F:3-isopropylmalate dehydratase activity"/>
    <property type="evidence" value="ECO:0007669"/>
    <property type="project" value="UniProtKB-UniRule"/>
</dbReference>
<evidence type="ECO:0000313" key="9">
    <source>
        <dbReference type="Proteomes" id="UP000051124"/>
    </source>
</evidence>
<dbReference type="PROSITE" id="PS01244">
    <property type="entry name" value="ACONITASE_2"/>
    <property type="match status" value="1"/>
</dbReference>
<evidence type="ECO:0000259" key="7">
    <source>
        <dbReference type="Pfam" id="PF00330"/>
    </source>
</evidence>
<dbReference type="InterPro" id="IPR050067">
    <property type="entry name" value="IPM_dehydratase_rel_enz"/>
</dbReference>
<evidence type="ECO:0000256" key="2">
    <source>
        <dbReference type="ARBA" id="ARBA00022723"/>
    </source>
</evidence>
<dbReference type="PRINTS" id="PR00415">
    <property type="entry name" value="ACONITASE"/>
</dbReference>
<feature type="binding site" evidence="6">
    <location>
        <position position="296"/>
    </location>
    <ligand>
        <name>[4Fe-4S] cluster</name>
        <dbReference type="ChEBI" id="CHEBI:49883"/>
    </ligand>
</feature>
<keyword evidence="6" id="KW-0100">Branched-chain amino acid biosynthesis</keyword>
<keyword evidence="1 6" id="KW-0004">4Fe-4S</keyword>
<dbReference type="GO" id="GO:0009098">
    <property type="term" value="P:L-leucine biosynthetic process"/>
    <property type="evidence" value="ECO:0007669"/>
    <property type="project" value="UniProtKB-UniRule"/>
</dbReference>
<dbReference type="InterPro" id="IPR033941">
    <property type="entry name" value="IPMI_cat"/>
</dbReference>
<organism evidence="8 9">
    <name type="scientific">candidate division TA06 bacterium DG_26</name>
    <dbReference type="NCBI Taxonomy" id="1703771"/>
    <lineage>
        <taxon>Bacteria</taxon>
        <taxon>Bacteria division TA06</taxon>
    </lineage>
</organism>
<dbReference type="GO" id="GO:0051539">
    <property type="term" value="F:4 iron, 4 sulfur cluster binding"/>
    <property type="evidence" value="ECO:0007669"/>
    <property type="project" value="UniProtKB-KW"/>
</dbReference>
<comment type="function">
    <text evidence="6">Catalyzes the isomerization between 2-isopropylmalate and 3-isopropylmalate, via the formation of 2-isopropylmaleate.</text>
</comment>
<evidence type="ECO:0000256" key="4">
    <source>
        <dbReference type="ARBA" id="ARBA00023014"/>
    </source>
</evidence>
<gene>
    <name evidence="6" type="primary">leuC</name>
    <name evidence="8" type="ORF">AMJ40_01820</name>
</gene>
<comment type="subunit">
    <text evidence="6">Heterodimer of LeuC and LeuD.</text>
</comment>
<evidence type="ECO:0000313" key="8">
    <source>
        <dbReference type="EMBL" id="KPJ50801.1"/>
    </source>
</evidence>
<dbReference type="EMBL" id="LIZT01000012">
    <property type="protein sequence ID" value="KPJ50801.1"/>
    <property type="molecule type" value="Genomic_DNA"/>
</dbReference>
<dbReference type="Pfam" id="PF00330">
    <property type="entry name" value="Aconitase"/>
    <property type="match status" value="1"/>
</dbReference>
<proteinExistence type="inferred from homology"/>
<feature type="binding site" evidence="6">
    <location>
        <position position="359"/>
    </location>
    <ligand>
        <name>[4Fe-4S] cluster</name>
        <dbReference type="ChEBI" id="CHEBI:49883"/>
    </ligand>
</feature>
<evidence type="ECO:0000256" key="3">
    <source>
        <dbReference type="ARBA" id="ARBA00023004"/>
    </source>
</evidence>
<reference evidence="8 9" key="1">
    <citation type="journal article" date="2015" name="Microbiome">
        <title>Genomic resolution of linkages in carbon, nitrogen, and sulfur cycling among widespread estuary sediment bacteria.</title>
        <authorList>
            <person name="Baker B.J."/>
            <person name="Lazar C.S."/>
            <person name="Teske A.P."/>
            <person name="Dick G.J."/>
        </authorList>
    </citation>
    <scope>NUCLEOTIDE SEQUENCE [LARGE SCALE GENOMIC DNA]</scope>
    <source>
        <strain evidence="8">DG_26</strain>
    </source>
</reference>
<dbReference type="NCBIfam" id="NF001614">
    <property type="entry name" value="PRK00402.1"/>
    <property type="match status" value="1"/>
</dbReference>
<dbReference type="InterPro" id="IPR001030">
    <property type="entry name" value="Acoase/IPM_deHydtase_lsu_aba"/>
</dbReference>
<dbReference type="PATRIC" id="fig|1703771.3.peg.182"/>
<evidence type="ECO:0000256" key="1">
    <source>
        <dbReference type="ARBA" id="ARBA00022485"/>
    </source>
</evidence>
<evidence type="ECO:0000256" key="5">
    <source>
        <dbReference type="ARBA" id="ARBA00023239"/>
    </source>
</evidence>
<keyword evidence="6" id="KW-0028">Amino-acid biosynthesis</keyword>
<comment type="similarity">
    <text evidence="6">Belongs to the aconitase/IPM isomerase family. LeuC type 2 subfamily.</text>
</comment>
<comment type="pathway">
    <text evidence="6">Amino-acid biosynthesis; L-leucine biosynthesis; L-leucine from 3-methyl-2-oxobutanoate: step 2/4.</text>
</comment>
<dbReference type="NCBIfam" id="TIGR02086">
    <property type="entry name" value="IPMI_arch"/>
    <property type="match status" value="1"/>
</dbReference>
<dbReference type="Proteomes" id="UP000051124">
    <property type="component" value="Unassembled WGS sequence"/>
</dbReference>
<dbReference type="InterPro" id="IPR006251">
    <property type="entry name" value="Homoacnase/IPMdehydase_lsu"/>
</dbReference>
<protein>
    <recommendedName>
        <fullName evidence="6">3-isopropylmalate dehydratase large subunit</fullName>
        <ecNumber evidence="6">4.2.1.33</ecNumber>
    </recommendedName>
    <alternativeName>
        <fullName evidence="6">Alpha-IPM isomerase</fullName>
        <shortName evidence="6">IPMI</shortName>
    </alternativeName>
    <alternativeName>
        <fullName evidence="6">Isopropylmalate isomerase</fullName>
    </alternativeName>
</protein>
<dbReference type="AlphaFoldDB" id="A0A0S7WL13"/>
<keyword evidence="4 6" id="KW-0411">Iron-sulfur</keyword>
<dbReference type="CDD" id="cd01583">
    <property type="entry name" value="IPMI"/>
    <property type="match status" value="1"/>
</dbReference>
<feature type="binding site" evidence="6">
    <location>
        <position position="356"/>
    </location>
    <ligand>
        <name>[4Fe-4S] cluster</name>
        <dbReference type="ChEBI" id="CHEBI:49883"/>
    </ligand>
</feature>
<dbReference type="HAMAP" id="MF_01027">
    <property type="entry name" value="LeuC_type2"/>
    <property type="match status" value="1"/>
</dbReference>
<keyword evidence="2 6" id="KW-0479">Metal-binding</keyword>
<evidence type="ECO:0000256" key="6">
    <source>
        <dbReference type="HAMAP-Rule" id="MF_01027"/>
    </source>
</evidence>
<dbReference type="Gene3D" id="3.30.499.10">
    <property type="entry name" value="Aconitase, domain 3"/>
    <property type="match status" value="2"/>
</dbReference>
<keyword evidence="3 6" id="KW-0408">Iron</keyword>
<dbReference type="UniPathway" id="UPA00048">
    <property type="reaction ID" value="UER00071"/>
</dbReference>
<keyword evidence="5 6" id="KW-0456">Lyase</keyword>
<dbReference type="InterPro" id="IPR015931">
    <property type="entry name" value="Acnase/IPM_dHydase_lsu_aba_1/3"/>
</dbReference>
<dbReference type="SUPFAM" id="SSF53732">
    <property type="entry name" value="Aconitase iron-sulfur domain"/>
    <property type="match status" value="1"/>
</dbReference>
<dbReference type="PANTHER" id="PTHR43822:SF2">
    <property type="entry name" value="HOMOACONITASE, MITOCHONDRIAL"/>
    <property type="match status" value="1"/>
</dbReference>
<dbReference type="InterPro" id="IPR036008">
    <property type="entry name" value="Aconitase_4Fe-4S_dom"/>
</dbReference>
<dbReference type="PANTHER" id="PTHR43822">
    <property type="entry name" value="HOMOACONITASE, MITOCHONDRIAL-RELATED"/>
    <property type="match status" value="1"/>
</dbReference>
<feature type="domain" description="Aconitase/3-isopropylmalate dehydratase large subunit alpha/beta/alpha" evidence="7">
    <location>
        <begin position="25"/>
        <end position="407"/>
    </location>
</feature>
<dbReference type="InterPro" id="IPR011826">
    <property type="entry name" value="HAcnase/IPMdehydase_lsu_prok"/>
</dbReference>
<accession>A0A0S7WL13</accession>
<keyword evidence="6" id="KW-0432">Leucine biosynthesis</keyword>
<comment type="catalytic activity">
    <reaction evidence="6">
        <text>(2R,3S)-3-isopropylmalate = (2S)-2-isopropylmalate</text>
        <dbReference type="Rhea" id="RHEA:32287"/>
        <dbReference type="ChEBI" id="CHEBI:1178"/>
        <dbReference type="ChEBI" id="CHEBI:35121"/>
        <dbReference type="EC" id="4.2.1.33"/>
    </reaction>
</comment>
<dbReference type="InterPro" id="IPR018136">
    <property type="entry name" value="Aconitase_4Fe-4S_BS"/>
</dbReference>
<dbReference type="NCBIfam" id="TIGR01343">
    <property type="entry name" value="hacA_fam"/>
    <property type="match status" value="1"/>
</dbReference>
<name>A0A0S7WL13_UNCT6</name>
<dbReference type="EC" id="4.2.1.33" evidence="6"/>
<dbReference type="GO" id="GO:0046872">
    <property type="term" value="F:metal ion binding"/>
    <property type="evidence" value="ECO:0007669"/>
    <property type="project" value="UniProtKB-KW"/>
</dbReference>
<comment type="cofactor">
    <cofactor evidence="6">
        <name>[4Fe-4S] cluster</name>
        <dbReference type="ChEBI" id="CHEBI:49883"/>
    </cofactor>
    <text evidence="6">Binds 1 [4Fe-4S] cluster per subunit.</text>
</comment>
<sequence>MTIAEKILGAASGKGKVSPGEIVNARVDLAMSHENGALVIKNFLKIGVEKVWDPERIVILFDHRVPAESQRTAIGHREVREFVRIQGIKHFYDMRAGICHQILPEKGHVRPGILLVGTDSHTTTHGAFGAFGTGIGATEMAAVWATGEIWLRVPTTLRIELRGEFQQWVSAKDAILYIIGDLRADGADYKAIEFYGDAVEKMSVASRMVLSNLSMEMGAKVAFVPPDKKTEDYVASRSRLPFAPVSADADASYEKTLTYHMSELEPQIACPHQVDNVKNVSAVEGIPIDQALLGGCTNGRLEDLEVAARILDGKTIPMNVRMLVIPASWEIYLEAMRKGLLEKLIRAGAVVLNSGCGPCLGAHQGLLAPKERCVSTTNRNFQGRMGSAEAEIYLASPAVVAASALTGEITDPRGID</sequence>
<comment type="caution">
    <text evidence="8">The sequence shown here is derived from an EMBL/GenBank/DDBJ whole genome shotgun (WGS) entry which is preliminary data.</text>
</comment>